<evidence type="ECO:0000313" key="1">
    <source>
        <dbReference type="EMBL" id="SFL38758.1"/>
    </source>
</evidence>
<dbReference type="OrthoDB" id="7877354at2"/>
<evidence type="ECO:0000313" key="2">
    <source>
        <dbReference type="Proteomes" id="UP000199550"/>
    </source>
</evidence>
<keyword evidence="2" id="KW-1185">Reference proteome</keyword>
<organism evidence="1 2">
    <name type="scientific">Loktanella salsilacus</name>
    <dbReference type="NCBI Taxonomy" id="195913"/>
    <lineage>
        <taxon>Bacteria</taxon>
        <taxon>Pseudomonadati</taxon>
        <taxon>Pseudomonadota</taxon>
        <taxon>Alphaproteobacteria</taxon>
        <taxon>Rhodobacterales</taxon>
        <taxon>Roseobacteraceae</taxon>
        <taxon>Loktanella</taxon>
    </lineage>
</organism>
<gene>
    <name evidence="1" type="ORF">SAMN04488004_11681</name>
</gene>
<dbReference type="EMBL" id="FOTF01000016">
    <property type="protein sequence ID" value="SFL38758.1"/>
    <property type="molecule type" value="Genomic_DNA"/>
</dbReference>
<dbReference type="Proteomes" id="UP000199550">
    <property type="component" value="Unassembled WGS sequence"/>
</dbReference>
<sequence>MMHHSGRYTPPEPSRADRKIGVVSTGHFTGHLIVDDGDYGVCQTCCPPISCGVSDFRGADFGF</sequence>
<name>A0A1I4H8Z2_9RHOB</name>
<proteinExistence type="predicted"/>
<reference evidence="1 2" key="1">
    <citation type="submission" date="2016-10" db="EMBL/GenBank/DDBJ databases">
        <authorList>
            <person name="de Groot N.N."/>
        </authorList>
    </citation>
    <scope>NUCLEOTIDE SEQUENCE [LARGE SCALE GENOMIC DNA]</scope>
    <source>
        <strain evidence="1 2">DSM 16199</strain>
    </source>
</reference>
<dbReference type="AlphaFoldDB" id="A0A1I4H8Z2"/>
<accession>A0A1I4H8Z2</accession>
<protein>
    <submittedName>
        <fullName evidence="1">Uncharacterized protein</fullName>
    </submittedName>
</protein>